<evidence type="ECO:0000313" key="1">
    <source>
        <dbReference type="EMBL" id="CAB3766479.1"/>
    </source>
</evidence>
<sequence>MNTIADLRQHLFRAMESLKDGKDPAEIDRAKAIAEIAQVIINSAKVEVEYLRVAGGKGSGFIAGNAVETPAGIVGVTRHHLGG</sequence>
<name>A0A6J5EIX2_9BURK</name>
<evidence type="ECO:0000313" key="2">
    <source>
        <dbReference type="Proteomes" id="UP000494329"/>
    </source>
</evidence>
<dbReference type="RefSeq" id="WP_246270512.1">
    <property type="nucleotide sequence ID" value="NZ_CADIKF010000046.1"/>
</dbReference>
<reference evidence="1 2" key="1">
    <citation type="submission" date="2020-04" db="EMBL/GenBank/DDBJ databases">
        <authorList>
            <person name="De Canck E."/>
        </authorList>
    </citation>
    <scope>NUCLEOTIDE SEQUENCE [LARGE SCALE GENOMIC DNA]</scope>
    <source>
        <strain evidence="1 2">LMG 29739</strain>
    </source>
</reference>
<proteinExistence type="predicted"/>
<organism evidence="1 2">
    <name type="scientific">Paraburkholderia solisilvae</name>
    <dbReference type="NCBI Taxonomy" id="624376"/>
    <lineage>
        <taxon>Bacteria</taxon>
        <taxon>Pseudomonadati</taxon>
        <taxon>Pseudomonadota</taxon>
        <taxon>Betaproteobacteria</taxon>
        <taxon>Burkholderiales</taxon>
        <taxon>Burkholderiaceae</taxon>
        <taxon>Paraburkholderia</taxon>
    </lineage>
</organism>
<dbReference type="EMBL" id="CADIKF010000046">
    <property type="protein sequence ID" value="CAB3766479.1"/>
    <property type="molecule type" value="Genomic_DNA"/>
</dbReference>
<dbReference type="AlphaFoldDB" id="A0A6J5EIX2"/>
<accession>A0A6J5EIX2</accession>
<gene>
    <name evidence="1" type="ORF">LMG29739_04843</name>
</gene>
<keyword evidence="2" id="KW-1185">Reference proteome</keyword>
<protein>
    <submittedName>
        <fullName evidence="1">Uncharacterized protein</fullName>
    </submittedName>
</protein>
<dbReference type="Proteomes" id="UP000494329">
    <property type="component" value="Unassembled WGS sequence"/>
</dbReference>